<comment type="caution">
    <text evidence="1">The sequence shown here is derived from an EMBL/GenBank/DDBJ whole genome shotgun (WGS) entry which is preliminary data.</text>
</comment>
<gene>
    <name evidence="1" type="ORF">ECRASSUSDP1_LOCUS25183</name>
</gene>
<dbReference type="Proteomes" id="UP001295684">
    <property type="component" value="Unassembled WGS sequence"/>
</dbReference>
<protein>
    <submittedName>
        <fullName evidence="1">Uncharacterized protein</fullName>
    </submittedName>
</protein>
<evidence type="ECO:0000313" key="1">
    <source>
        <dbReference type="EMBL" id="CAI2383674.1"/>
    </source>
</evidence>
<proteinExistence type="predicted"/>
<reference evidence="1" key="1">
    <citation type="submission" date="2023-07" db="EMBL/GenBank/DDBJ databases">
        <authorList>
            <consortium name="AG Swart"/>
            <person name="Singh M."/>
            <person name="Singh A."/>
            <person name="Seah K."/>
            <person name="Emmerich C."/>
        </authorList>
    </citation>
    <scope>NUCLEOTIDE SEQUENCE</scope>
    <source>
        <strain evidence="1">DP1</strain>
    </source>
</reference>
<dbReference type="AlphaFoldDB" id="A0AAD2D732"/>
<accession>A0AAD2D732</accession>
<sequence length="82" mass="9530">MVSWYSKVSFVVLRNTWIINLTILIRNKIMPIALLLVISIDKKSTVELHLCLSCQTDHIDRKSPQSCVRQRRTLVSSAKEYQ</sequence>
<organism evidence="1 2">
    <name type="scientific">Euplotes crassus</name>
    <dbReference type="NCBI Taxonomy" id="5936"/>
    <lineage>
        <taxon>Eukaryota</taxon>
        <taxon>Sar</taxon>
        <taxon>Alveolata</taxon>
        <taxon>Ciliophora</taxon>
        <taxon>Intramacronucleata</taxon>
        <taxon>Spirotrichea</taxon>
        <taxon>Hypotrichia</taxon>
        <taxon>Euplotida</taxon>
        <taxon>Euplotidae</taxon>
        <taxon>Moneuplotes</taxon>
    </lineage>
</organism>
<keyword evidence="2" id="KW-1185">Reference proteome</keyword>
<dbReference type="EMBL" id="CAMPGE010025974">
    <property type="protein sequence ID" value="CAI2383674.1"/>
    <property type="molecule type" value="Genomic_DNA"/>
</dbReference>
<name>A0AAD2D732_EUPCR</name>
<evidence type="ECO:0000313" key="2">
    <source>
        <dbReference type="Proteomes" id="UP001295684"/>
    </source>
</evidence>